<reference evidence="1" key="2">
    <citation type="submission" date="2020-09" db="EMBL/GenBank/DDBJ databases">
        <authorList>
            <person name="Sun Q."/>
            <person name="Zhou Y."/>
        </authorList>
    </citation>
    <scope>NUCLEOTIDE SEQUENCE</scope>
    <source>
        <strain evidence="1">CGMCC 1.16012</strain>
    </source>
</reference>
<organism evidence="1 2">
    <name type="scientific">Actibacterium pelagium</name>
    <dbReference type="NCBI Taxonomy" id="2029103"/>
    <lineage>
        <taxon>Bacteria</taxon>
        <taxon>Pseudomonadati</taxon>
        <taxon>Pseudomonadota</taxon>
        <taxon>Alphaproteobacteria</taxon>
        <taxon>Rhodobacterales</taxon>
        <taxon>Roseobacteraceae</taxon>
        <taxon>Actibacterium</taxon>
    </lineage>
</organism>
<proteinExistence type="predicted"/>
<name>A0A917AJ76_9RHOB</name>
<keyword evidence="2" id="KW-1185">Reference proteome</keyword>
<accession>A0A917AJ76</accession>
<gene>
    <name evidence="1" type="ORF">GCM10011517_23580</name>
</gene>
<comment type="caution">
    <text evidence="1">The sequence shown here is derived from an EMBL/GenBank/DDBJ whole genome shotgun (WGS) entry which is preliminary data.</text>
</comment>
<dbReference type="EMBL" id="BMKN01000002">
    <property type="protein sequence ID" value="GGE55277.1"/>
    <property type="molecule type" value="Genomic_DNA"/>
</dbReference>
<dbReference type="AlphaFoldDB" id="A0A917AJ76"/>
<dbReference type="Proteomes" id="UP000606730">
    <property type="component" value="Unassembled WGS sequence"/>
</dbReference>
<evidence type="ECO:0000313" key="1">
    <source>
        <dbReference type="EMBL" id="GGE55277.1"/>
    </source>
</evidence>
<reference evidence="1" key="1">
    <citation type="journal article" date="2014" name="Int. J. Syst. Evol. Microbiol.">
        <title>Complete genome sequence of Corynebacterium casei LMG S-19264T (=DSM 44701T), isolated from a smear-ripened cheese.</title>
        <authorList>
            <consortium name="US DOE Joint Genome Institute (JGI-PGF)"/>
            <person name="Walter F."/>
            <person name="Albersmeier A."/>
            <person name="Kalinowski J."/>
            <person name="Ruckert C."/>
        </authorList>
    </citation>
    <scope>NUCLEOTIDE SEQUENCE</scope>
    <source>
        <strain evidence="1">CGMCC 1.16012</strain>
    </source>
</reference>
<evidence type="ECO:0000313" key="2">
    <source>
        <dbReference type="Proteomes" id="UP000606730"/>
    </source>
</evidence>
<sequence length="347" mass="39308">MPTGELIVCHFGLLPNLSPNMESRAPYYNPFRLSLFPRSDSKDGMKQAKVLRVYLGDPLLAAARAGKQNFCNRIVRAFAGIGYRVEFRPNTAEERESSGDRRGYSLYQVDMPGHENALTFRKAYIAPFWQIDQTVERWEWHVARSEFDPANVDPETAQDFVERTRERVFPDLPAPTTDGYIYIPLQGALTTRRIFQTLSPVEMIEATLAYDPRPIVVTLHPNEDYSAEELSTITGLAKKHSRLTLDTGGMEKYLPGCDMVVCENSAVAFNGYFLKKKAVLFSQIDFHHIASNVPQLGVAEAFRHAAEAEPAFDAFLFWYLQKMSINAGRKDAEERILAAVQRCGWKV</sequence>
<evidence type="ECO:0008006" key="3">
    <source>
        <dbReference type="Google" id="ProtNLM"/>
    </source>
</evidence>
<protein>
    <recommendedName>
        <fullName evidence="3">Capsule polysaccharide biosynthesis protein</fullName>
    </recommendedName>
</protein>